<dbReference type="GO" id="GO:0003677">
    <property type="term" value="F:DNA binding"/>
    <property type="evidence" value="ECO:0007669"/>
    <property type="project" value="UniProtKB-KW"/>
</dbReference>
<dbReference type="InterPro" id="IPR015421">
    <property type="entry name" value="PyrdxlP-dep_Trfase_major"/>
</dbReference>
<keyword evidence="3" id="KW-0805">Transcription regulation</keyword>
<evidence type="ECO:0000256" key="5">
    <source>
        <dbReference type="ARBA" id="ARBA00023163"/>
    </source>
</evidence>
<dbReference type="Pfam" id="PF00155">
    <property type="entry name" value="Aminotran_1_2"/>
    <property type="match status" value="1"/>
</dbReference>
<keyword evidence="5" id="KW-0804">Transcription</keyword>
<dbReference type="SMART" id="SM00345">
    <property type="entry name" value="HTH_GNTR"/>
    <property type="match status" value="1"/>
</dbReference>
<comment type="caution">
    <text evidence="7">The sequence shown here is derived from an EMBL/GenBank/DDBJ whole genome shotgun (WGS) entry which is preliminary data.</text>
</comment>
<dbReference type="InterPro" id="IPR036390">
    <property type="entry name" value="WH_DNA-bd_sf"/>
</dbReference>
<reference evidence="7 8" key="1">
    <citation type="submission" date="2018-11" db="EMBL/GenBank/DDBJ databases">
        <title>Genomic Encyclopedia of Type Strains, Phase IV (KMG-IV): sequencing the most valuable type-strain genomes for metagenomic binning, comparative biology and taxonomic classification.</title>
        <authorList>
            <person name="Goeker M."/>
        </authorList>
    </citation>
    <scope>NUCLEOTIDE SEQUENCE [LARGE SCALE GENOMIC DNA]</scope>
    <source>
        <strain evidence="7 8">DSM 21945</strain>
    </source>
</reference>
<keyword evidence="8" id="KW-1185">Reference proteome</keyword>
<dbReference type="AlphaFoldDB" id="A0A3N1P8J0"/>
<keyword evidence="2" id="KW-0663">Pyridoxal phosphate</keyword>
<dbReference type="InterPro" id="IPR000524">
    <property type="entry name" value="Tscrpt_reg_HTH_GntR"/>
</dbReference>
<dbReference type="RefSeq" id="WP_123422180.1">
    <property type="nucleotide sequence ID" value="NZ_RJUL01000008.1"/>
</dbReference>
<sequence>MEPIFGLHLQLDRQLAEPLAVQLYRQLSRAIVEQRLQAGTWLPASRQLAQHLGVARNTVVQVYERLASEGLVASQAGSGTRVCQLHRPAPSAAARPDAKRWVRPLWQQRQLFAMPEMAELRFDFGLGLADTRHFPAALWRRYMNRALRQQESQPQPLHWQGYPPLRELIGRFVSQSRAVSCAGRQVLVCNGAQQAFSLIGAALVTPGVTTVAVESPGYPMARQAFEAAGAHIVEVPVDQDGLVVDAIPEGVDLVYVTPSHQFPTTVVMSQQRRLALLALAKARDLLVIEDDYDSEFLLAGQPIDALQTLDQDGRVLYVGSFSKCMFHDLRLGYLIVPDWAAGALVLARQSADLVGAMTVQLALADFIRQGDLRRHIRTMRQHYRAKYLAIGEALAGTVLRPVPMLTGVHMALEASDGRPLAEVAKRAQQAGINLCHSSLFGKEGNLLLLGLGPIALEAIPAAMAALKGCL</sequence>
<dbReference type="Gene3D" id="1.10.10.10">
    <property type="entry name" value="Winged helix-like DNA-binding domain superfamily/Winged helix DNA-binding domain"/>
    <property type="match status" value="1"/>
</dbReference>
<evidence type="ECO:0000256" key="2">
    <source>
        <dbReference type="ARBA" id="ARBA00022898"/>
    </source>
</evidence>
<dbReference type="GO" id="GO:0003700">
    <property type="term" value="F:DNA-binding transcription factor activity"/>
    <property type="evidence" value="ECO:0007669"/>
    <property type="project" value="InterPro"/>
</dbReference>
<dbReference type="InterPro" id="IPR004839">
    <property type="entry name" value="Aminotransferase_I/II_large"/>
</dbReference>
<dbReference type="Pfam" id="PF00392">
    <property type="entry name" value="GntR"/>
    <property type="match status" value="1"/>
</dbReference>
<gene>
    <name evidence="7" type="ORF">EDC28_108115</name>
</gene>
<evidence type="ECO:0000259" key="6">
    <source>
        <dbReference type="PROSITE" id="PS50949"/>
    </source>
</evidence>
<dbReference type="STRING" id="584787.GCA_001247655_03822"/>
<dbReference type="SUPFAM" id="SSF46785">
    <property type="entry name" value="Winged helix' DNA-binding domain"/>
    <property type="match status" value="1"/>
</dbReference>
<dbReference type="SUPFAM" id="SSF53383">
    <property type="entry name" value="PLP-dependent transferases"/>
    <property type="match status" value="1"/>
</dbReference>
<protein>
    <submittedName>
        <fullName evidence="7">GntR family transcriptional regulator</fullName>
    </submittedName>
</protein>
<dbReference type="PANTHER" id="PTHR46577:SF1">
    <property type="entry name" value="HTH-TYPE TRANSCRIPTIONAL REGULATORY PROTEIN GABR"/>
    <property type="match status" value="1"/>
</dbReference>
<feature type="domain" description="HTH gntR-type" evidence="6">
    <location>
        <begin position="17"/>
        <end position="85"/>
    </location>
</feature>
<keyword evidence="4" id="KW-0238">DNA-binding</keyword>
<organism evidence="7 8">
    <name type="scientific">Gallaecimonas pentaromativorans</name>
    <dbReference type="NCBI Taxonomy" id="584787"/>
    <lineage>
        <taxon>Bacteria</taxon>
        <taxon>Pseudomonadati</taxon>
        <taxon>Pseudomonadota</taxon>
        <taxon>Gammaproteobacteria</taxon>
        <taxon>Enterobacterales</taxon>
        <taxon>Gallaecimonadaceae</taxon>
        <taxon>Gallaecimonas</taxon>
    </lineage>
</organism>
<evidence type="ECO:0000313" key="7">
    <source>
        <dbReference type="EMBL" id="ROQ23377.1"/>
    </source>
</evidence>
<evidence type="ECO:0000256" key="4">
    <source>
        <dbReference type="ARBA" id="ARBA00023125"/>
    </source>
</evidence>
<dbReference type="PROSITE" id="PS50949">
    <property type="entry name" value="HTH_GNTR"/>
    <property type="match status" value="1"/>
</dbReference>
<dbReference type="Proteomes" id="UP000268033">
    <property type="component" value="Unassembled WGS sequence"/>
</dbReference>
<proteinExistence type="inferred from homology"/>
<dbReference type="PANTHER" id="PTHR46577">
    <property type="entry name" value="HTH-TYPE TRANSCRIPTIONAL REGULATORY PROTEIN GABR"/>
    <property type="match status" value="1"/>
</dbReference>
<dbReference type="InterPro" id="IPR036388">
    <property type="entry name" value="WH-like_DNA-bd_sf"/>
</dbReference>
<accession>A0A3N1P8J0</accession>
<dbReference type="Gene3D" id="3.40.640.10">
    <property type="entry name" value="Type I PLP-dependent aspartate aminotransferase-like (Major domain)"/>
    <property type="match status" value="1"/>
</dbReference>
<evidence type="ECO:0000313" key="8">
    <source>
        <dbReference type="Proteomes" id="UP000268033"/>
    </source>
</evidence>
<dbReference type="EMBL" id="RJUL01000008">
    <property type="protein sequence ID" value="ROQ23377.1"/>
    <property type="molecule type" value="Genomic_DNA"/>
</dbReference>
<dbReference type="CDD" id="cd00609">
    <property type="entry name" value="AAT_like"/>
    <property type="match status" value="1"/>
</dbReference>
<dbReference type="GO" id="GO:0030170">
    <property type="term" value="F:pyridoxal phosphate binding"/>
    <property type="evidence" value="ECO:0007669"/>
    <property type="project" value="InterPro"/>
</dbReference>
<evidence type="ECO:0000256" key="1">
    <source>
        <dbReference type="ARBA" id="ARBA00005384"/>
    </source>
</evidence>
<dbReference type="PRINTS" id="PR00035">
    <property type="entry name" value="HTHGNTR"/>
</dbReference>
<dbReference type="InterPro" id="IPR051446">
    <property type="entry name" value="HTH_trans_reg/aminotransferase"/>
</dbReference>
<dbReference type="InterPro" id="IPR015424">
    <property type="entry name" value="PyrdxlP-dep_Trfase"/>
</dbReference>
<evidence type="ECO:0000256" key="3">
    <source>
        <dbReference type="ARBA" id="ARBA00023015"/>
    </source>
</evidence>
<dbReference type="CDD" id="cd07377">
    <property type="entry name" value="WHTH_GntR"/>
    <property type="match status" value="1"/>
</dbReference>
<comment type="similarity">
    <text evidence="1">In the C-terminal section; belongs to the class-I pyridoxal-phosphate-dependent aminotransferase family.</text>
</comment>
<name>A0A3N1P8J0_9GAMM</name>